<evidence type="ECO:0000256" key="3">
    <source>
        <dbReference type="ARBA" id="ARBA00022842"/>
    </source>
</evidence>
<dbReference type="OrthoDB" id="9788272at2"/>
<reference evidence="5 6" key="1">
    <citation type="submission" date="2015-04" db="EMBL/GenBank/DDBJ databases">
        <title>The draft genome sequence of Roseovarius sp.R12b.</title>
        <authorList>
            <person name="Li G."/>
            <person name="Lai Q."/>
            <person name="Shao Z."/>
            <person name="Yan P."/>
        </authorList>
    </citation>
    <scope>NUCLEOTIDE SEQUENCE [LARGE SCALE GENOMIC DNA]</scope>
    <source>
        <strain evidence="5 6">R12B</strain>
    </source>
</reference>
<dbReference type="GO" id="GO:0016779">
    <property type="term" value="F:nucleotidyltransferase activity"/>
    <property type="evidence" value="ECO:0007669"/>
    <property type="project" value="UniProtKB-KW"/>
</dbReference>
<dbReference type="PATRIC" id="fig|1641875.4.peg.1813"/>
<accession>A0A0T5NQI7</accession>
<keyword evidence="1 5" id="KW-0808">Transferase</keyword>
<dbReference type="Proteomes" id="UP000051295">
    <property type="component" value="Unassembled WGS sequence"/>
</dbReference>
<evidence type="ECO:0000259" key="4">
    <source>
        <dbReference type="Pfam" id="PF12804"/>
    </source>
</evidence>
<evidence type="ECO:0000313" key="5">
    <source>
        <dbReference type="EMBL" id="KRS11207.1"/>
    </source>
</evidence>
<dbReference type="InterPro" id="IPR029044">
    <property type="entry name" value="Nucleotide-diphossugar_trans"/>
</dbReference>
<evidence type="ECO:0000256" key="1">
    <source>
        <dbReference type="ARBA" id="ARBA00022679"/>
    </source>
</evidence>
<dbReference type="Gene3D" id="3.90.550.10">
    <property type="entry name" value="Spore Coat Polysaccharide Biosynthesis Protein SpsA, Chain A"/>
    <property type="match status" value="1"/>
</dbReference>
<dbReference type="PANTHER" id="PTHR43584">
    <property type="entry name" value="NUCLEOTIDYL TRANSFERASE"/>
    <property type="match status" value="1"/>
</dbReference>
<dbReference type="InterPro" id="IPR050065">
    <property type="entry name" value="GlmU-like"/>
</dbReference>
<comment type="caution">
    <text evidence="5">The sequence shown here is derived from an EMBL/GenBank/DDBJ whole genome shotgun (WGS) entry which is preliminary data.</text>
</comment>
<dbReference type="STRING" id="1641875.XM53_16570"/>
<feature type="domain" description="MobA-like NTP transferase" evidence="4">
    <location>
        <begin position="10"/>
        <end position="133"/>
    </location>
</feature>
<dbReference type="AlphaFoldDB" id="A0A0T5NQI7"/>
<keyword evidence="2" id="KW-0548">Nucleotidyltransferase</keyword>
<evidence type="ECO:0000256" key="2">
    <source>
        <dbReference type="ARBA" id="ARBA00022695"/>
    </source>
</evidence>
<name>A0A0T5NQI7_9RHOB</name>
<gene>
    <name evidence="5" type="ORF">XM53_16570</name>
</gene>
<organism evidence="5 6">
    <name type="scientific">Roseovarius atlanticus</name>
    <dbReference type="NCBI Taxonomy" id="1641875"/>
    <lineage>
        <taxon>Bacteria</taxon>
        <taxon>Pseudomonadati</taxon>
        <taxon>Pseudomonadota</taxon>
        <taxon>Alphaproteobacteria</taxon>
        <taxon>Rhodobacterales</taxon>
        <taxon>Roseobacteraceae</taxon>
        <taxon>Roseovarius</taxon>
    </lineage>
</organism>
<keyword evidence="3" id="KW-0460">Magnesium</keyword>
<dbReference type="InterPro" id="IPR025877">
    <property type="entry name" value="MobA-like_NTP_Trfase"/>
</dbReference>
<protein>
    <submittedName>
        <fullName evidence="5">Nucleotidyltransferase</fullName>
    </submittedName>
</protein>
<keyword evidence="6" id="KW-1185">Reference proteome</keyword>
<dbReference type="RefSeq" id="WP_057795329.1">
    <property type="nucleotide sequence ID" value="NZ_LAXJ01000020.1"/>
</dbReference>
<sequence>MRDAPDAVMLFAAGFGTRMGALTASRPKPLIKVAGKPLLDHALDLVAAYGPSRTVVNAHYLSDQIATHVAGRAIHISDEQPDILETGGGLRNALPLLGDGPVFTMNTDAVWAGPNPLAQLAAAWDPAQMDALLLCIPTDNAIGHAGPGDFVTDTAGRASRGPGAIYSGLQILKTDGLASIPQPAFSLNILWNRMLTAGRLHAVTYPGRWCDVGTPEGIALAESMLRDADV</sequence>
<dbReference type="PANTHER" id="PTHR43584:SF8">
    <property type="entry name" value="N-ACETYLMURAMATE ALPHA-1-PHOSPHATE URIDYLYLTRANSFERASE"/>
    <property type="match status" value="1"/>
</dbReference>
<evidence type="ECO:0000313" key="6">
    <source>
        <dbReference type="Proteomes" id="UP000051295"/>
    </source>
</evidence>
<proteinExistence type="predicted"/>
<dbReference type="CDD" id="cd06422">
    <property type="entry name" value="NTP_transferase_like_1"/>
    <property type="match status" value="1"/>
</dbReference>
<dbReference type="EMBL" id="LAXJ01000020">
    <property type="protein sequence ID" value="KRS11207.1"/>
    <property type="molecule type" value="Genomic_DNA"/>
</dbReference>
<dbReference type="Pfam" id="PF12804">
    <property type="entry name" value="NTP_transf_3"/>
    <property type="match status" value="1"/>
</dbReference>
<dbReference type="SUPFAM" id="SSF53448">
    <property type="entry name" value="Nucleotide-diphospho-sugar transferases"/>
    <property type="match status" value="1"/>
</dbReference>